<reference evidence="2" key="1">
    <citation type="submission" date="2023-07" db="EMBL/GenBank/DDBJ databases">
        <authorList>
            <person name="Stuckert A."/>
        </authorList>
    </citation>
    <scope>NUCLEOTIDE SEQUENCE</scope>
</reference>
<sequence length="454" mass="51325">MWTGPCSRHTGHRATSSLHLCRCYNVESNIRRAVNRGYVCALLQFYQDWHSSDFANHYVPIRRGLLRCLKHITNVRSGREAFHQANGMEILYTTAQESLHCKNLDYLVTAAIQVLRKCFPKCILPLSSISSSYTYLVPGMDKPVSAKICSQEDESEDEDEDMDKNLTNDEKDEDDDLETDLKKLRSQPQPDRPVEDFKQYKAFCSELFDFKAHQGLSKRDMASDLNSRQFYIEKDNASNMEEMMNAKESISGVVTHNIPSSGRCMDDSFTTVDRPTSGDTIFPKTLMEQNILNTISKRSPLLDASMNKQEQMNMEKHLRSPSSICSPNTVCGKPSSFPTKCIKTFKLQHSDGADESESHKVVKQLLEQHKGNIPFHNPHVYMSIAGNTKSVPDFKVLAFPEFWGHCSPQFSQKLAEKKLGSQRSPICESGERTAGAPRTLLAASAARHETPARR</sequence>
<protein>
    <submittedName>
        <fullName evidence="2">Uncharacterized protein</fullName>
    </submittedName>
</protein>
<accession>A0ABN9MJD4</accession>
<feature type="compositionally biased region" description="Acidic residues" evidence="1">
    <location>
        <begin position="151"/>
        <end position="162"/>
    </location>
</feature>
<evidence type="ECO:0000313" key="3">
    <source>
        <dbReference type="Proteomes" id="UP001176940"/>
    </source>
</evidence>
<evidence type="ECO:0000313" key="2">
    <source>
        <dbReference type="EMBL" id="CAJ0966809.1"/>
    </source>
</evidence>
<proteinExistence type="predicted"/>
<feature type="region of interest" description="Disordered" evidence="1">
    <location>
        <begin position="421"/>
        <end position="454"/>
    </location>
</feature>
<gene>
    <name evidence="2" type="ORF">RIMI_LOCUS21688577</name>
</gene>
<dbReference type="Pfam" id="PF25571">
    <property type="entry name" value="TPR_CCP1_N"/>
    <property type="match status" value="1"/>
</dbReference>
<dbReference type="EMBL" id="CAUEEQ010077321">
    <property type="protein sequence ID" value="CAJ0966809.1"/>
    <property type="molecule type" value="Genomic_DNA"/>
</dbReference>
<organism evidence="2 3">
    <name type="scientific">Ranitomeya imitator</name>
    <name type="common">mimic poison frog</name>
    <dbReference type="NCBI Taxonomy" id="111125"/>
    <lineage>
        <taxon>Eukaryota</taxon>
        <taxon>Metazoa</taxon>
        <taxon>Chordata</taxon>
        <taxon>Craniata</taxon>
        <taxon>Vertebrata</taxon>
        <taxon>Euteleostomi</taxon>
        <taxon>Amphibia</taxon>
        <taxon>Batrachia</taxon>
        <taxon>Anura</taxon>
        <taxon>Neobatrachia</taxon>
        <taxon>Hyloidea</taxon>
        <taxon>Dendrobatidae</taxon>
        <taxon>Dendrobatinae</taxon>
        <taxon>Ranitomeya</taxon>
    </lineage>
</organism>
<name>A0ABN9MJD4_9NEOB</name>
<dbReference type="Proteomes" id="UP001176940">
    <property type="component" value="Unassembled WGS sequence"/>
</dbReference>
<feature type="region of interest" description="Disordered" evidence="1">
    <location>
        <begin position="148"/>
        <end position="193"/>
    </location>
</feature>
<keyword evidence="3" id="KW-1185">Reference proteome</keyword>
<evidence type="ECO:0000256" key="1">
    <source>
        <dbReference type="SAM" id="MobiDB-lite"/>
    </source>
</evidence>
<comment type="caution">
    <text evidence="2">The sequence shown here is derived from an EMBL/GenBank/DDBJ whole genome shotgun (WGS) entry which is preliminary data.</text>
</comment>